<gene>
    <name evidence="1" type="ORF">LP030-3_016</name>
</gene>
<proteinExistence type="predicted"/>
<evidence type="ECO:0000313" key="1">
    <source>
        <dbReference type="EMBL" id="AHL18722.1"/>
    </source>
</evidence>
<evidence type="ECO:0000313" key="2">
    <source>
        <dbReference type="Proteomes" id="UP000026992"/>
    </source>
</evidence>
<dbReference type="GeneID" id="19735773"/>
<dbReference type="EMBL" id="KJ094022">
    <property type="protein sequence ID" value="AHL18722.1"/>
    <property type="molecule type" value="Genomic_DNA"/>
</dbReference>
<keyword evidence="2" id="KW-1185">Reference proteome</keyword>
<protein>
    <submittedName>
        <fullName evidence="1">Uncharacterized protein</fullName>
    </submittedName>
</protein>
<organism evidence="1 2">
    <name type="scientific">Listeria phage LP-030-3</name>
    <dbReference type="NCBI Taxonomy" id="1458852"/>
    <lineage>
        <taxon>Viruses</taxon>
        <taxon>Duplodnaviria</taxon>
        <taxon>Heunggongvirae</taxon>
        <taxon>Uroviricota</taxon>
        <taxon>Caudoviricetes</taxon>
        <taxon>Aquingentivirus</taxon>
        <taxon>Aquingentivirus LP0303</taxon>
    </lineage>
</organism>
<accession>A0A059T6C9</accession>
<name>A0A059T6C9_9CAUD</name>
<dbReference type="OrthoDB" id="13203at10239"/>
<sequence length="133" mass="15190">MTSTIKISEKDKVFQIATKSGWAVKVGMQVTIDGIDFAIYPFYAKSNVFIQVSEVESGGVLINFPVDFIDVFVLDTRDKAIEYYKDNVIPLVQKKIEVNGLDEFRKAIKNAKNYILENFGERPQIKKFEEANE</sequence>
<reference evidence="1 2" key="1">
    <citation type="journal article" date="2014" name="Appl. Environ. Microbiol.">
        <title>Comparative genomic and morphological analysis of Listeria phages isolated from farm environments.</title>
        <authorList>
            <person name="Denes T."/>
            <person name="Vongkamjan K."/>
            <person name="Ackermann H.W."/>
            <person name="Moreno Switt A.I."/>
            <person name="Wiedmann M."/>
            <person name="den Bakker H.C."/>
        </authorList>
    </citation>
    <scope>NUCLEOTIDE SEQUENCE [LARGE SCALE GENOMIC DNA]</scope>
</reference>
<dbReference type="Proteomes" id="UP000026992">
    <property type="component" value="Segment"/>
</dbReference>
<dbReference type="RefSeq" id="YP_009044662.1">
    <property type="nucleotide sequence ID" value="NC_024384.1"/>
</dbReference>
<dbReference type="KEGG" id="vg:19735773"/>